<comment type="caution">
    <text evidence="4">The sequence shown here is derived from an EMBL/GenBank/DDBJ whole genome shotgun (WGS) entry which is preliminary data.</text>
</comment>
<accession>A0A931I770</accession>
<dbReference type="InterPro" id="IPR029062">
    <property type="entry name" value="Class_I_gatase-like"/>
</dbReference>
<dbReference type="Gene3D" id="3.40.50.880">
    <property type="match status" value="1"/>
</dbReference>
<sequence length="362" mass="39103">MPSSRTSGLNDTIRQDLAIAGSRNLDRRPLVETNQPAHRVAVLALDPVVGFDMTIPPTVLGAAVGEDGTPRYRVDICGLDRAGVRSTAGYTIVPDYGPELLAEADTVIVPGTRVDGPRREGRASPELIAALAGIRPDARIVSICTGAFALAAAGLLDGRRATTHWAFADDFRAMYPKVLLDENLLFVEDGNLCTSAGLAAGIDVCLHIIRADHGSEIANRAARYCVVPPWREGGQSQFIDRQVPDPGSDGTAPTRAWALRHLERDLDLHALAAHARMSVRTFTRRFKAETGLAPGAWLLRQRLRHARHLLESTDLPVDAVARAAGMGTAASLRHHMRGELGLTPQNYRKTFRTGWSRPASSA</sequence>
<dbReference type="GO" id="GO:0043565">
    <property type="term" value="F:sequence-specific DNA binding"/>
    <property type="evidence" value="ECO:0007669"/>
    <property type="project" value="InterPro"/>
</dbReference>
<gene>
    <name evidence="4" type="ORF">IT779_02355</name>
</gene>
<dbReference type="PROSITE" id="PS01124">
    <property type="entry name" value="HTH_ARAC_FAMILY_2"/>
    <property type="match status" value="1"/>
</dbReference>
<proteinExistence type="predicted"/>
<dbReference type="PANTHER" id="PTHR43130:SF3">
    <property type="entry name" value="HTH-TYPE TRANSCRIPTIONAL REGULATOR RV1931C"/>
    <property type="match status" value="1"/>
</dbReference>
<dbReference type="Pfam" id="PF01965">
    <property type="entry name" value="DJ-1_PfpI"/>
    <property type="match status" value="1"/>
</dbReference>
<dbReference type="SMART" id="SM00342">
    <property type="entry name" value="HTH_ARAC"/>
    <property type="match status" value="1"/>
</dbReference>
<dbReference type="GO" id="GO:0003700">
    <property type="term" value="F:DNA-binding transcription factor activity"/>
    <property type="evidence" value="ECO:0007669"/>
    <property type="project" value="InterPro"/>
</dbReference>
<dbReference type="Proteomes" id="UP000655751">
    <property type="component" value="Unassembled WGS sequence"/>
</dbReference>
<evidence type="ECO:0000256" key="1">
    <source>
        <dbReference type="ARBA" id="ARBA00023015"/>
    </source>
</evidence>
<dbReference type="InterPro" id="IPR018060">
    <property type="entry name" value="HTH_AraC"/>
</dbReference>
<keyword evidence="5" id="KW-1185">Reference proteome</keyword>
<feature type="domain" description="HTH araC/xylS-type" evidence="3">
    <location>
        <begin position="252"/>
        <end position="350"/>
    </location>
</feature>
<dbReference type="PANTHER" id="PTHR43130">
    <property type="entry name" value="ARAC-FAMILY TRANSCRIPTIONAL REGULATOR"/>
    <property type="match status" value="1"/>
</dbReference>
<dbReference type="SUPFAM" id="SSF46689">
    <property type="entry name" value="Homeodomain-like"/>
    <property type="match status" value="2"/>
</dbReference>
<evidence type="ECO:0000256" key="2">
    <source>
        <dbReference type="ARBA" id="ARBA00023163"/>
    </source>
</evidence>
<evidence type="ECO:0000313" key="5">
    <source>
        <dbReference type="Proteomes" id="UP000655751"/>
    </source>
</evidence>
<evidence type="ECO:0000259" key="3">
    <source>
        <dbReference type="PROSITE" id="PS01124"/>
    </source>
</evidence>
<dbReference type="AlphaFoldDB" id="A0A931I770"/>
<evidence type="ECO:0000313" key="4">
    <source>
        <dbReference type="EMBL" id="MBH0775125.1"/>
    </source>
</evidence>
<dbReference type="Pfam" id="PF12833">
    <property type="entry name" value="HTH_18"/>
    <property type="match status" value="1"/>
</dbReference>
<name>A0A931I770_9NOCA</name>
<dbReference type="InterPro" id="IPR009057">
    <property type="entry name" value="Homeodomain-like_sf"/>
</dbReference>
<dbReference type="InterPro" id="IPR052158">
    <property type="entry name" value="INH-QAR"/>
</dbReference>
<dbReference type="CDD" id="cd03137">
    <property type="entry name" value="GATase1_AraC_1"/>
    <property type="match status" value="1"/>
</dbReference>
<reference evidence="4" key="1">
    <citation type="submission" date="2020-11" db="EMBL/GenBank/DDBJ databases">
        <title>Nocardia NEAU-351.nov., a novel actinomycete isolated from the cow dung.</title>
        <authorList>
            <person name="Zhang X."/>
        </authorList>
    </citation>
    <scope>NUCLEOTIDE SEQUENCE</scope>
    <source>
        <strain evidence="4">NEAU-351</strain>
    </source>
</reference>
<dbReference type="EMBL" id="JADMLG010000001">
    <property type="protein sequence ID" value="MBH0775125.1"/>
    <property type="molecule type" value="Genomic_DNA"/>
</dbReference>
<keyword evidence="2" id="KW-0804">Transcription</keyword>
<dbReference type="SUPFAM" id="SSF52317">
    <property type="entry name" value="Class I glutamine amidotransferase-like"/>
    <property type="match status" value="1"/>
</dbReference>
<dbReference type="Gene3D" id="1.10.10.60">
    <property type="entry name" value="Homeodomain-like"/>
    <property type="match status" value="1"/>
</dbReference>
<dbReference type="InterPro" id="IPR002818">
    <property type="entry name" value="DJ-1/PfpI"/>
</dbReference>
<protein>
    <submittedName>
        <fullName evidence="4">Helix-turn-helix domain-containing protein</fullName>
    </submittedName>
</protein>
<keyword evidence="1" id="KW-0805">Transcription regulation</keyword>
<organism evidence="4 5">
    <name type="scientific">Nocardia bovistercoris</name>
    <dbReference type="NCBI Taxonomy" id="2785916"/>
    <lineage>
        <taxon>Bacteria</taxon>
        <taxon>Bacillati</taxon>
        <taxon>Actinomycetota</taxon>
        <taxon>Actinomycetes</taxon>
        <taxon>Mycobacteriales</taxon>
        <taxon>Nocardiaceae</taxon>
        <taxon>Nocardia</taxon>
    </lineage>
</organism>